<feature type="transmembrane region" description="Helical" evidence="1">
    <location>
        <begin position="12"/>
        <end position="31"/>
    </location>
</feature>
<dbReference type="Proteomes" id="UP000008720">
    <property type="component" value="Chromosome"/>
</dbReference>
<keyword evidence="1" id="KW-1133">Transmembrane helix</keyword>
<dbReference type="EMBL" id="CP002349">
    <property type="protein sequence ID" value="ADR22750.1"/>
    <property type="molecule type" value="Genomic_DNA"/>
</dbReference>
<dbReference type="eggNOG" id="ENOG5030QW4">
    <property type="taxonomic scope" value="Bacteria"/>
</dbReference>
<dbReference type="Gene3D" id="2.30.30.40">
    <property type="entry name" value="SH3 Domains"/>
    <property type="match status" value="1"/>
</dbReference>
<gene>
    <name evidence="2" type="ordered locus">Ftrac_2772</name>
</gene>
<name>E4TRQ1_MARTH</name>
<keyword evidence="1" id="KW-0812">Transmembrane</keyword>
<keyword evidence="1" id="KW-0472">Membrane</keyword>
<evidence type="ECO:0000313" key="3">
    <source>
        <dbReference type="Proteomes" id="UP000008720"/>
    </source>
</evidence>
<evidence type="ECO:0000313" key="2">
    <source>
        <dbReference type="EMBL" id="ADR22750.1"/>
    </source>
</evidence>
<proteinExistence type="predicted"/>
<dbReference type="KEGG" id="mtt:Ftrac_2772"/>
<dbReference type="RefSeq" id="WP_013454893.1">
    <property type="nucleotide sequence ID" value="NC_014759.1"/>
</dbReference>
<dbReference type="HOGENOM" id="CLU_813296_0_0_10"/>
<reference evidence="2 3" key="1">
    <citation type="journal article" date="2011" name="Stand. Genomic Sci.">
        <title>Complete genome sequence of Marivirga tractuosa type strain (H-43).</title>
        <authorList>
            <person name="Pagani I."/>
            <person name="Chertkov O."/>
            <person name="Lapidus A."/>
            <person name="Lucas S."/>
            <person name="Del Rio T.G."/>
            <person name="Tice H."/>
            <person name="Copeland A."/>
            <person name="Cheng J.F."/>
            <person name="Nolan M."/>
            <person name="Saunders E."/>
            <person name="Pitluck S."/>
            <person name="Held B."/>
            <person name="Goodwin L."/>
            <person name="Liolios K."/>
            <person name="Ovchinikova G."/>
            <person name="Ivanova N."/>
            <person name="Mavromatis K."/>
            <person name="Pati A."/>
            <person name="Chen A."/>
            <person name="Palaniappan K."/>
            <person name="Land M."/>
            <person name="Hauser L."/>
            <person name="Jeffries C.D."/>
            <person name="Detter J.C."/>
            <person name="Han C."/>
            <person name="Tapia R."/>
            <person name="Ngatchou-Djao O.D."/>
            <person name="Rohde M."/>
            <person name="Goker M."/>
            <person name="Spring S."/>
            <person name="Sikorski J."/>
            <person name="Woyke T."/>
            <person name="Bristow J."/>
            <person name="Eisen J.A."/>
            <person name="Markowitz V."/>
            <person name="Hugenholtz P."/>
            <person name="Klenk H.P."/>
            <person name="Kyrpides N.C."/>
        </authorList>
    </citation>
    <scope>NUCLEOTIDE SEQUENCE [LARGE SCALE GENOMIC DNA]</scope>
    <source>
        <strain evidence="3">ATCC 23168 / DSM 4126 / NBRC 15989 / NCIMB 1408 / VKM B-1430 / H-43</strain>
    </source>
</reference>
<dbReference type="OrthoDB" id="981314at2"/>
<evidence type="ECO:0000256" key="1">
    <source>
        <dbReference type="SAM" id="Phobius"/>
    </source>
</evidence>
<sequence length="341" mass="40126">MKTRHIFNFNSFLKFSFIIFSLLVLSNYLYAQQKSLLIEGNNIWVRDRPGTGEVVMKLNDGDSCGFDFPRQFEIIRGTPHYWYPIQYKGQYGYVFGSQTNQEFTDLPLKSANPEELWERFKNHYLTQAKKQKEEWDDFDYEFEDRGSSFQYNFVEDGPSDLLFSLDTIVNREIIIIKQEGKIAGAAGFANSFKSFVGLYRNGNYELYPDFKQSFQGVLKHLIPINENEYLMASFYDSGDGIAMFRTSYFEVYYINTKDHTIRLIANELGKAIDGVYVEDVKVENLFNTKVDMKYKNGDKHFTLIEHRAKKTDEYLGFEPHDILKTKYKWNVRQFTLEKLSD</sequence>
<protein>
    <submittedName>
        <fullName evidence="2">Uncharacterized protein</fullName>
    </submittedName>
</protein>
<keyword evidence="3" id="KW-1185">Reference proteome</keyword>
<organism evidence="2 3">
    <name type="scientific">Marivirga tractuosa (strain ATCC 23168 / DSM 4126 / NBRC 15989 / NCIMB 1408 / VKM B-1430 / H-43)</name>
    <name type="common">Microscilla tractuosa</name>
    <name type="synonym">Flexibacter tractuosus</name>
    <dbReference type="NCBI Taxonomy" id="643867"/>
    <lineage>
        <taxon>Bacteria</taxon>
        <taxon>Pseudomonadati</taxon>
        <taxon>Bacteroidota</taxon>
        <taxon>Cytophagia</taxon>
        <taxon>Cytophagales</taxon>
        <taxon>Marivirgaceae</taxon>
        <taxon>Marivirga</taxon>
    </lineage>
</organism>
<dbReference type="AlphaFoldDB" id="E4TRQ1"/>
<accession>E4TRQ1</accession>